<protein>
    <recommendedName>
        <fullName evidence="4">DUF3263 domain-containing protein</fullName>
    </recommendedName>
</protein>
<proteinExistence type="predicted"/>
<dbReference type="EMBL" id="BAHC01000181">
    <property type="protein sequence ID" value="GAB92486.1"/>
    <property type="molecule type" value="Genomic_DNA"/>
</dbReference>
<dbReference type="Proteomes" id="UP000008363">
    <property type="component" value="Unassembled WGS sequence"/>
</dbReference>
<evidence type="ECO:0008006" key="4">
    <source>
        <dbReference type="Google" id="ProtNLM"/>
    </source>
</evidence>
<comment type="caution">
    <text evidence="2">The sequence shown here is derived from an EMBL/GenBank/DDBJ whole genome shotgun (WGS) entry which is preliminary data.</text>
</comment>
<dbReference type="RefSeq" id="WP_006336978.1">
    <property type="nucleotide sequence ID" value="NZ_BAHC01000181.1"/>
</dbReference>
<dbReference type="AlphaFoldDB" id="K6WFE6"/>
<keyword evidence="3" id="KW-1185">Reference proteome</keyword>
<dbReference type="OrthoDB" id="4562844at2"/>
<organism evidence="2 3">
    <name type="scientific">Gordonia rhizosphera NBRC 16068</name>
    <dbReference type="NCBI Taxonomy" id="1108045"/>
    <lineage>
        <taxon>Bacteria</taxon>
        <taxon>Bacillati</taxon>
        <taxon>Actinomycetota</taxon>
        <taxon>Actinomycetes</taxon>
        <taxon>Mycobacteriales</taxon>
        <taxon>Gordoniaceae</taxon>
        <taxon>Gordonia</taxon>
    </lineage>
</organism>
<accession>K6WFE6</accession>
<feature type="region of interest" description="Disordered" evidence="1">
    <location>
        <begin position="1"/>
        <end position="21"/>
    </location>
</feature>
<reference evidence="2 3" key="1">
    <citation type="submission" date="2012-08" db="EMBL/GenBank/DDBJ databases">
        <title>Whole genome shotgun sequence of Gordonia rhizosphera NBRC 16068.</title>
        <authorList>
            <person name="Takarada H."/>
            <person name="Isaki S."/>
            <person name="Hosoyama A."/>
            <person name="Tsuchikane K."/>
            <person name="Katsumata H."/>
            <person name="Baba S."/>
            <person name="Ohji S."/>
            <person name="Yamazaki S."/>
            <person name="Fujita N."/>
        </authorList>
    </citation>
    <scope>NUCLEOTIDE SEQUENCE [LARGE SCALE GENOMIC DNA]</scope>
    <source>
        <strain evidence="2 3">NBRC 16068</strain>
    </source>
</reference>
<evidence type="ECO:0000313" key="2">
    <source>
        <dbReference type="EMBL" id="GAB92486.1"/>
    </source>
</evidence>
<sequence>MASQSNPNHAKASHPEGPTDRHLRAMVDHALAWMPFGGADDQIFLEFGTTPGAFYRRIAIELDRSASLQHLAPRQRKDLHRFCRRKLWHYHRAPRSRASPVGFPT</sequence>
<gene>
    <name evidence="2" type="ORF">GORHZ_181_00030</name>
</gene>
<name>K6WFE6_9ACTN</name>
<evidence type="ECO:0000256" key="1">
    <source>
        <dbReference type="SAM" id="MobiDB-lite"/>
    </source>
</evidence>
<evidence type="ECO:0000313" key="3">
    <source>
        <dbReference type="Proteomes" id="UP000008363"/>
    </source>
</evidence>